<evidence type="ECO:0000313" key="2">
    <source>
        <dbReference type="EMBL" id="GMS78288.1"/>
    </source>
</evidence>
<sequence length="219" mass="24386">MQNEEGIPAEFRPYTTDAVLHAFDGLLTDVWEEARRGESSEGSAAPSDSPSSVSLYSMAGNGESEGKKAGRLALKSLTQFIYTYGAQTLGETSLRILNYMPLLAHFNFDQGDDELRNGCASTLRDFLSSIFVVRESAEKTVELFERFLSTDSWKVRMVLINEISTLVFSNSYAFDDHRERVGRLIASQMAHERLEVRESAAVAVSLFIHSGDGSIHCKW</sequence>
<dbReference type="PANTHER" id="PTHR32170:SF3">
    <property type="entry name" value="PROTEASOME ACTIVATOR COMPLEX SUBUNIT 4"/>
    <property type="match status" value="1"/>
</dbReference>
<evidence type="ECO:0000256" key="1">
    <source>
        <dbReference type="SAM" id="MobiDB-lite"/>
    </source>
</evidence>
<dbReference type="GO" id="GO:0070628">
    <property type="term" value="F:proteasome binding"/>
    <property type="evidence" value="ECO:0007669"/>
    <property type="project" value="InterPro"/>
</dbReference>
<dbReference type="PANTHER" id="PTHR32170">
    <property type="entry name" value="PROTEASOME ACTIVATOR COMPLEX SUBUNIT 4"/>
    <property type="match status" value="1"/>
</dbReference>
<comment type="caution">
    <text evidence="2">The sequence shown here is derived from an EMBL/GenBank/DDBJ whole genome shotgun (WGS) entry which is preliminary data.</text>
</comment>
<dbReference type="GO" id="GO:0016504">
    <property type="term" value="F:peptidase activator activity"/>
    <property type="evidence" value="ECO:0007669"/>
    <property type="project" value="InterPro"/>
</dbReference>
<feature type="compositionally biased region" description="Low complexity" evidence="1">
    <location>
        <begin position="40"/>
        <end position="54"/>
    </location>
</feature>
<reference evidence="2" key="1">
    <citation type="submission" date="2023-10" db="EMBL/GenBank/DDBJ databases">
        <title>Genome assembly of Pristionchus species.</title>
        <authorList>
            <person name="Yoshida K."/>
            <person name="Sommer R.J."/>
        </authorList>
    </citation>
    <scope>NUCLEOTIDE SEQUENCE</scope>
    <source>
        <strain evidence="2">RS0144</strain>
    </source>
</reference>
<proteinExistence type="predicted"/>
<dbReference type="InterPro" id="IPR011989">
    <property type="entry name" value="ARM-like"/>
</dbReference>
<organism evidence="2 3">
    <name type="scientific">Pristionchus entomophagus</name>
    <dbReference type="NCBI Taxonomy" id="358040"/>
    <lineage>
        <taxon>Eukaryota</taxon>
        <taxon>Metazoa</taxon>
        <taxon>Ecdysozoa</taxon>
        <taxon>Nematoda</taxon>
        <taxon>Chromadorea</taxon>
        <taxon>Rhabditida</taxon>
        <taxon>Rhabditina</taxon>
        <taxon>Diplogasteromorpha</taxon>
        <taxon>Diplogasteroidea</taxon>
        <taxon>Neodiplogasteridae</taxon>
        <taxon>Pristionchus</taxon>
    </lineage>
</organism>
<keyword evidence="3" id="KW-1185">Reference proteome</keyword>
<accession>A0AAV5S6Z5</accession>
<dbReference type="EMBL" id="BTSX01000001">
    <property type="protein sequence ID" value="GMS78288.1"/>
    <property type="molecule type" value="Genomic_DNA"/>
</dbReference>
<dbReference type="GO" id="GO:0005634">
    <property type="term" value="C:nucleus"/>
    <property type="evidence" value="ECO:0007669"/>
    <property type="project" value="TreeGrafter"/>
</dbReference>
<dbReference type="Proteomes" id="UP001432027">
    <property type="component" value="Unassembled WGS sequence"/>
</dbReference>
<name>A0AAV5S6Z5_9BILA</name>
<dbReference type="GO" id="GO:0010499">
    <property type="term" value="P:proteasomal ubiquitin-independent protein catabolic process"/>
    <property type="evidence" value="ECO:0007669"/>
    <property type="project" value="TreeGrafter"/>
</dbReference>
<feature type="region of interest" description="Disordered" evidence="1">
    <location>
        <begin position="34"/>
        <end position="60"/>
    </location>
</feature>
<dbReference type="AlphaFoldDB" id="A0AAV5S6Z5"/>
<dbReference type="Gene3D" id="1.25.10.10">
    <property type="entry name" value="Leucine-rich Repeat Variant"/>
    <property type="match status" value="1"/>
</dbReference>
<evidence type="ECO:0000313" key="3">
    <source>
        <dbReference type="Proteomes" id="UP001432027"/>
    </source>
</evidence>
<dbReference type="GO" id="GO:0005829">
    <property type="term" value="C:cytosol"/>
    <property type="evidence" value="ECO:0007669"/>
    <property type="project" value="TreeGrafter"/>
</dbReference>
<dbReference type="SUPFAM" id="SSF48371">
    <property type="entry name" value="ARM repeat"/>
    <property type="match status" value="1"/>
</dbReference>
<gene>
    <name evidence="2" type="ORF">PENTCL1PPCAC_463</name>
</gene>
<dbReference type="InterPro" id="IPR035309">
    <property type="entry name" value="PSME4"/>
</dbReference>
<protein>
    <recommendedName>
        <fullName evidence="4">HEAT domain-containing protein</fullName>
    </recommendedName>
</protein>
<evidence type="ECO:0008006" key="4">
    <source>
        <dbReference type="Google" id="ProtNLM"/>
    </source>
</evidence>
<dbReference type="InterPro" id="IPR016024">
    <property type="entry name" value="ARM-type_fold"/>
</dbReference>